<accession>I3EHX2</accession>
<dbReference type="PROSITE" id="PS50089">
    <property type="entry name" value="ZF_RING_2"/>
    <property type="match status" value="1"/>
</dbReference>
<dbReference type="InterPro" id="IPR051834">
    <property type="entry name" value="RING_finger_E3_ligase"/>
</dbReference>
<dbReference type="Pfam" id="PF13639">
    <property type="entry name" value="zf-RING_2"/>
    <property type="match status" value="1"/>
</dbReference>
<dbReference type="SMART" id="SM00184">
    <property type="entry name" value="RING"/>
    <property type="match status" value="1"/>
</dbReference>
<dbReference type="VEuPathDB" id="MicrosporidiaDB:NEQG_00638"/>
<protein>
    <recommendedName>
        <fullName evidence="5">RING-type domain-containing protein</fullName>
    </recommendedName>
</protein>
<dbReference type="InterPro" id="IPR013083">
    <property type="entry name" value="Znf_RING/FYVE/PHD"/>
</dbReference>
<sequence length="192" mass="21919">MTRPKMPARNIPSDRASSSKIQIEHLLNEISVGKKRLKNACTQKKPHKTTVSVKESVITEIKKREELCTSAPLPQNISVILNTLSRDRNDWRYMADQPVLRECTTTKIIDIRKPALKKQHIKYVKYKDGVSTESISNNELCAICLHKYTSINICGILRCNHFYHKKCINSHISTAGYCPICRRDVISGLINQ</sequence>
<dbReference type="AlphaFoldDB" id="I3EHX2"/>
<dbReference type="HOGENOM" id="CLU_1421767_0_0_1"/>
<dbReference type="GO" id="GO:0005634">
    <property type="term" value="C:nucleus"/>
    <property type="evidence" value="ECO:0007669"/>
    <property type="project" value="TreeGrafter"/>
</dbReference>
<evidence type="ECO:0000313" key="6">
    <source>
        <dbReference type="EMBL" id="EIJ88819.1"/>
    </source>
</evidence>
<keyword evidence="2 4" id="KW-0863">Zinc-finger</keyword>
<dbReference type="GO" id="GO:0061630">
    <property type="term" value="F:ubiquitin protein ligase activity"/>
    <property type="evidence" value="ECO:0007669"/>
    <property type="project" value="TreeGrafter"/>
</dbReference>
<name>I3EHX2_NEMP3</name>
<proteinExistence type="predicted"/>
<evidence type="ECO:0000256" key="1">
    <source>
        <dbReference type="ARBA" id="ARBA00022723"/>
    </source>
</evidence>
<keyword evidence="1" id="KW-0479">Metal-binding</keyword>
<dbReference type="SUPFAM" id="SSF57850">
    <property type="entry name" value="RING/U-box"/>
    <property type="match status" value="1"/>
</dbReference>
<keyword evidence="3" id="KW-0862">Zinc</keyword>
<evidence type="ECO:0000256" key="3">
    <source>
        <dbReference type="ARBA" id="ARBA00022833"/>
    </source>
</evidence>
<dbReference type="EMBL" id="GL870877">
    <property type="protein sequence ID" value="EIJ88819.1"/>
    <property type="molecule type" value="Genomic_DNA"/>
</dbReference>
<reference evidence="6" key="1">
    <citation type="submission" date="2011-01" db="EMBL/GenBank/DDBJ databases">
        <title>The Genome Sequence of Nematocida parisii strain ERTm3.</title>
        <authorList>
            <consortium name="The Broad Institute Genome Sequencing Platform"/>
            <consortium name="The Broad Institute Genome Sequencing Center for Infectious Disease"/>
            <person name="Cuomo C."/>
            <person name="Troemel E."/>
            <person name="Young S.K."/>
            <person name="Zeng Q."/>
            <person name="Gargeya S."/>
            <person name="Fitzgerald M."/>
            <person name="Haas B."/>
            <person name="Abouelleil A."/>
            <person name="Alvarado L."/>
            <person name="Arachchi H.M."/>
            <person name="Berlin A."/>
            <person name="Chapman S.B."/>
            <person name="Gearin G."/>
            <person name="Goldberg J."/>
            <person name="Griggs A."/>
            <person name="Gujja S."/>
            <person name="Hansen M."/>
            <person name="Heiman D."/>
            <person name="Howarth C."/>
            <person name="Larimer J."/>
            <person name="Lui A."/>
            <person name="MacDonald P.J.P."/>
            <person name="McCowen C."/>
            <person name="Montmayeur A."/>
            <person name="Murphy C."/>
            <person name="Neiman D."/>
            <person name="Pearson M."/>
            <person name="Priest M."/>
            <person name="Roberts A."/>
            <person name="Saif S."/>
            <person name="Shea T."/>
            <person name="Sisk P."/>
            <person name="Stolte C."/>
            <person name="Sykes S."/>
            <person name="Wortman J."/>
            <person name="Nusbaum C."/>
            <person name="Birren B."/>
        </authorList>
    </citation>
    <scope>NUCLEOTIDE SEQUENCE</scope>
    <source>
        <strain evidence="6">ERTm3</strain>
    </source>
</reference>
<feature type="domain" description="RING-type" evidence="5">
    <location>
        <begin position="141"/>
        <end position="182"/>
    </location>
</feature>
<evidence type="ECO:0000256" key="4">
    <source>
        <dbReference type="PROSITE-ProRule" id="PRU00175"/>
    </source>
</evidence>
<dbReference type="GO" id="GO:0008270">
    <property type="term" value="F:zinc ion binding"/>
    <property type="evidence" value="ECO:0007669"/>
    <property type="project" value="UniProtKB-KW"/>
</dbReference>
<organism evidence="6 7">
    <name type="scientific">Nematocida parisii (strain ERTm3)</name>
    <name type="common">Nematode killer fungus</name>
    <dbReference type="NCBI Taxonomy" id="935791"/>
    <lineage>
        <taxon>Eukaryota</taxon>
        <taxon>Fungi</taxon>
        <taxon>Fungi incertae sedis</taxon>
        <taxon>Microsporidia</taxon>
        <taxon>Nematocida</taxon>
    </lineage>
</organism>
<dbReference type="InParanoid" id="I3EHX2"/>
<evidence type="ECO:0000259" key="5">
    <source>
        <dbReference type="PROSITE" id="PS50089"/>
    </source>
</evidence>
<evidence type="ECO:0000313" key="7">
    <source>
        <dbReference type="Proteomes" id="UP000002872"/>
    </source>
</evidence>
<dbReference type="Gene3D" id="3.30.40.10">
    <property type="entry name" value="Zinc/RING finger domain, C3HC4 (zinc finger)"/>
    <property type="match status" value="1"/>
</dbReference>
<dbReference type="PANTHER" id="PTHR45931:SF20">
    <property type="entry name" value="RING-TYPE E3 UBIQUITIN TRANSFERASE"/>
    <property type="match status" value="1"/>
</dbReference>
<dbReference type="Proteomes" id="UP000002872">
    <property type="component" value="Unassembled WGS sequence"/>
</dbReference>
<gene>
    <name evidence="6" type="ORF">NEQG_00638</name>
</gene>
<dbReference type="GO" id="GO:0006511">
    <property type="term" value="P:ubiquitin-dependent protein catabolic process"/>
    <property type="evidence" value="ECO:0007669"/>
    <property type="project" value="TreeGrafter"/>
</dbReference>
<keyword evidence="7" id="KW-1185">Reference proteome</keyword>
<dbReference type="OrthoDB" id="8062037at2759"/>
<dbReference type="InterPro" id="IPR001841">
    <property type="entry name" value="Znf_RING"/>
</dbReference>
<evidence type="ECO:0000256" key="2">
    <source>
        <dbReference type="ARBA" id="ARBA00022771"/>
    </source>
</evidence>
<dbReference type="PANTHER" id="PTHR45931">
    <property type="entry name" value="SI:CH211-59O9.10"/>
    <property type="match status" value="1"/>
</dbReference>